<feature type="region of interest" description="Disordered" evidence="2">
    <location>
        <begin position="83"/>
        <end position="110"/>
    </location>
</feature>
<evidence type="ECO:0000313" key="4">
    <source>
        <dbReference type="Proteomes" id="UP001152561"/>
    </source>
</evidence>
<proteinExistence type="inferred from homology"/>
<dbReference type="OrthoDB" id="1696655at2759"/>
<evidence type="ECO:0000313" key="3">
    <source>
        <dbReference type="EMBL" id="KAJ8526232.1"/>
    </source>
</evidence>
<dbReference type="PANTHER" id="PTHR42743:SF11">
    <property type="entry name" value="AMINODEOXYCHORISMATE LYASE"/>
    <property type="match status" value="1"/>
</dbReference>
<protein>
    <submittedName>
        <fullName evidence="3">Uncharacterized protein</fullName>
    </submittedName>
</protein>
<comment type="caution">
    <text evidence="3">The sequence shown here is derived from an EMBL/GenBank/DDBJ whole genome shotgun (WGS) entry which is preliminary data.</text>
</comment>
<dbReference type="InterPro" id="IPR050571">
    <property type="entry name" value="Class-IV_PLP-Dep_Aminotrnsfr"/>
</dbReference>
<dbReference type="Proteomes" id="UP001152561">
    <property type="component" value="Unassembled WGS sequence"/>
</dbReference>
<evidence type="ECO:0000256" key="1">
    <source>
        <dbReference type="ARBA" id="ARBA00009320"/>
    </source>
</evidence>
<dbReference type="EMBL" id="JAJAGQ010000024">
    <property type="protein sequence ID" value="KAJ8526232.1"/>
    <property type="molecule type" value="Genomic_DNA"/>
</dbReference>
<dbReference type="Pfam" id="PF19798">
    <property type="entry name" value="Sulfotransfer_5"/>
    <property type="match status" value="1"/>
</dbReference>
<dbReference type="PANTHER" id="PTHR42743">
    <property type="entry name" value="AMINO-ACID AMINOTRANSFERASE"/>
    <property type="match status" value="1"/>
</dbReference>
<accession>A0A9Q1QT24</accession>
<sequence>MGEGSEEIEVIHSWSAPRTLSTSLMCYFSQRKDIEVLCEPLYAKFLQVTGVDRLYKEEIRSGMRLYTFCTLFSSSTKKATTRFRRNVSVRHRKPRQHHRRRRQQHRYQQA</sequence>
<comment type="similarity">
    <text evidence="1">Belongs to the class-IV pyridoxal-phosphate-dependent aminotransferase family.</text>
</comment>
<reference evidence="4" key="1">
    <citation type="journal article" date="2023" name="Proc. Natl. Acad. Sci. U.S.A.">
        <title>Genomic and structural basis for evolution of tropane alkaloid biosynthesis.</title>
        <authorList>
            <person name="Wanga Y.-J."/>
            <person name="Taina T."/>
            <person name="Yua J.-Y."/>
            <person name="Lia J."/>
            <person name="Xua B."/>
            <person name="Chenc J."/>
            <person name="D'Auriad J.C."/>
            <person name="Huanga J.-P."/>
            <person name="Huanga S.-X."/>
        </authorList>
    </citation>
    <scope>NUCLEOTIDE SEQUENCE [LARGE SCALE GENOMIC DNA]</scope>
    <source>
        <strain evidence="4">cv. KIB-2019</strain>
    </source>
</reference>
<dbReference type="GO" id="GO:0019752">
    <property type="term" value="P:carboxylic acid metabolic process"/>
    <property type="evidence" value="ECO:0007669"/>
    <property type="project" value="TreeGrafter"/>
</dbReference>
<keyword evidence="4" id="KW-1185">Reference proteome</keyword>
<gene>
    <name evidence="3" type="ORF">K7X08_028709</name>
</gene>
<evidence type="ECO:0000256" key="2">
    <source>
        <dbReference type="SAM" id="MobiDB-lite"/>
    </source>
</evidence>
<dbReference type="AlphaFoldDB" id="A0A9Q1QT24"/>
<name>A0A9Q1QT24_9SOLA</name>
<organism evidence="3 4">
    <name type="scientific">Anisodus acutangulus</name>
    <dbReference type="NCBI Taxonomy" id="402998"/>
    <lineage>
        <taxon>Eukaryota</taxon>
        <taxon>Viridiplantae</taxon>
        <taxon>Streptophyta</taxon>
        <taxon>Embryophyta</taxon>
        <taxon>Tracheophyta</taxon>
        <taxon>Spermatophyta</taxon>
        <taxon>Magnoliopsida</taxon>
        <taxon>eudicotyledons</taxon>
        <taxon>Gunneridae</taxon>
        <taxon>Pentapetalae</taxon>
        <taxon>asterids</taxon>
        <taxon>lamiids</taxon>
        <taxon>Solanales</taxon>
        <taxon>Solanaceae</taxon>
        <taxon>Solanoideae</taxon>
        <taxon>Hyoscyameae</taxon>
        <taxon>Anisodus</taxon>
    </lineage>
</organism>